<keyword evidence="2 4" id="KW-0689">Ribosomal protein</keyword>
<organism evidence="7 8">
    <name type="scientific">Candidatus Daviesbacteria bacterium RIFCSPLOWO2_02_FULL_36_8</name>
    <dbReference type="NCBI Taxonomy" id="1797793"/>
    <lineage>
        <taxon>Bacteria</taxon>
        <taxon>Candidatus Daviesiibacteriota</taxon>
    </lineage>
</organism>
<dbReference type="InterPro" id="IPR020568">
    <property type="entry name" value="Ribosomal_Su5_D2-typ_SF"/>
</dbReference>
<evidence type="ECO:0000313" key="8">
    <source>
        <dbReference type="Proteomes" id="UP000183317"/>
    </source>
</evidence>
<name>A0A1F5MFM6_9BACT</name>
<dbReference type="EMBL" id="MFDU01000036">
    <property type="protein sequence ID" value="OGE64164.1"/>
    <property type="molecule type" value="Genomic_DNA"/>
</dbReference>
<dbReference type="GO" id="GO:0022627">
    <property type="term" value="C:cytosolic small ribosomal subunit"/>
    <property type="evidence" value="ECO:0007669"/>
    <property type="project" value="TreeGrafter"/>
</dbReference>
<dbReference type="Pfam" id="PF00380">
    <property type="entry name" value="Ribosomal_S9"/>
    <property type="match status" value="1"/>
</dbReference>
<dbReference type="GO" id="GO:0003735">
    <property type="term" value="F:structural constituent of ribosome"/>
    <property type="evidence" value="ECO:0007669"/>
    <property type="project" value="InterPro"/>
</dbReference>
<dbReference type="AlphaFoldDB" id="A0A1F5MFM6"/>
<evidence type="ECO:0000256" key="2">
    <source>
        <dbReference type="ARBA" id="ARBA00022980"/>
    </source>
</evidence>
<evidence type="ECO:0000256" key="5">
    <source>
        <dbReference type="RuleBase" id="RU003816"/>
    </source>
</evidence>
<keyword evidence="3 4" id="KW-0687">Ribonucleoprotein</keyword>
<feature type="region of interest" description="Disordered" evidence="6">
    <location>
        <begin position="115"/>
        <end position="137"/>
    </location>
</feature>
<comment type="similarity">
    <text evidence="1 4">Belongs to the universal ribosomal protein uS9 family.</text>
</comment>
<accession>A0A1F5MFM6</accession>
<dbReference type="PANTHER" id="PTHR21569">
    <property type="entry name" value="RIBOSOMAL PROTEIN S9"/>
    <property type="match status" value="1"/>
</dbReference>
<dbReference type="GO" id="GO:0006412">
    <property type="term" value="P:translation"/>
    <property type="evidence" value="ECO:0007669"/>
    <property type="project" value="InterPro"/>
</dbReference>
<evidence type="ECO:0000313" key="7">
    <source>
        <dbReference type="EMBL" id="OGE64164.1"/>
    </source>
</evidence>
<dbReference type="InterPro" id="IPR020574">
    <property type="entry name" value="Ribosomal_uS9_CS"/>
</dbReference>
<comment type="caution">
    <text evidence="7">The sequence shown here is derived from an EMBL/GenBank/DDBJ whole genome shotgun (WGS) entry which is preliminary data.</text>
</comment>
<feature type="compositionally biased region" description="Basic residues" evidence="6">
    <location>
        <begin position="117"/>
        <end position="137"/>
    </location>
</feature>
<dbReference type="GO" id="GO:0003723">
    <property type="term" value="F:RNA binding"/>
    <property type="evidence" value="ECO:0007669"/>
    <property type="project" value="TreeGrafter"/>
</dbReference>
<dbReference type="InterPro" id="IPR023035">
    <property type="entry name" value="Ribosomal_uS9_bac/plastid"/>
</dbReference>
<gene>
    <name evidence="7" type="ORF">A3J13_00950</name>
</gene>
<sequence>MEEKKGTHVGLTTVVGRRKESVAKIRLSAGQGIITVNGKPIVEYFVGPLFQKFYNKPLEITKTTGKYTISIKVEGGGQMSQLGAIVHGISRAIAKAEPELRTTLKKEGLLTRDARVKERRKFGNAGKARAKKQSPKR</sequence>
<dbReference type="InterPro" id="IPR014721">
    <property type="entry name" value="Ribsml_uS5_D2-typ_fold_subgr"/>
</dbReference>
<protein>
    <recommendedName>
        <fullName evidence="5">30S ribosomal protein S9</fullName>
    </recommendedName>
</protein>
<dbReference type="Proteomes" id="UP000183317">
    <property type="component" value="Unassembled WGS sequence"/>
</dbReference>
<evidence type="ECO:0000256" key="4">
    <source>
        <dbReference type="RuleBase" id="RU003815"/>
    </source>
</evidence>
<dbReference type="SUPFAM" id="SSF54211">
    <property type="entry name" value="Ribosomal protein S5 domain 2-like"/>
    <property type="match status" value="1"/>
</dbReference>
<evidence type="ECO:0000256" key="3">
    <source>
        <dbReference type="ARBA" id="ARBA00023274"/>
    </source>
</evidence>
<dbReference type="Gene3D" id="3.30.230.10">
    <property type="match status" value="1"/>
</dbReference>
<dbReference type="InterPro" id="IPR000754">
    <property type="entry name" value="Ribosomal_uS9"/>
</dbReference>
<evidence type="ECO:0000256" key="6">
    <source>
        <dbReference type="SAM" id="MobiDB-lite"/>
    </source>
</evidence>
<dbReference type="NCBIfam" id="NF001099">
    <property type="entry name" value="PRK00132.1"/>
    <property type="match status" value="1"/>
</dbReference>
<reference evidence="7 8" key="1">
    <citation type="journal article" date="2016" name="Nat. Commun.">
        <title>Thousands of microbial genomes shed light on interconnected biogeochemical processes in an aquifer system.</title>
        <authorList>
            <person name="Anantharaman K."/>
            <person name="Brown C.T."/>
            <person name="Hug L.A."/>
            <person name="Sharon I."/>
            <person name="Castelle C.J."/>
            <person name="Probst A.J."/>
            <person name="Thomas B.C."/>
            <person name="Singh A."/>
            <person name="Wilkins M.J."/>
            <person name="Karaoz U."/>
            <person name="Brodie E.L."/>
            <person name="Williams K.H."/>
            <person name="Hubbard S.S."/>
            <person name="Banfield J.F."/>
        </authorList>
    </citation>
    <scope>NUCLEOTIDE SEQUENCE [LARGE SCALE GENOMIC DNA]</scope>
</reference>
<proteinExistence type="inferred from homology"/>
<evidence type="ECO:0000256" key="1">
    <source>
        <dbReference type="ARBA" id="ARBA00005251"/>
    </source>
</evidence>
<dbReference type="PANTHER" id="PTHR21569:SF1">
    <property type="entry name" value="SMALL RIBOSOMAL SUBUNIT PROTEIN US9M"/>
    <property type="match status" value="1"/>
</dbReference>
<dbReference type="PROSITE" id="PS00360">
    <property type="entry name" value="RIBOSOMAL_S9"/>
    <property type="match status" value="1"/>
</dbReference>